<evidence type="ECO:0000313" key="2">
    <source>
        <dbReference type="EMBL" id="CAI5770215.1"/>
    </source>
</evidence>
<feature type="region of interest" description="Disordered" evidence="1">
    <location>
        <begin position="187"/>
        <end position="212"/>
    </location>
</feature>
<name>A0AA35P283_9SAUR</name>
<feature type="region of interest" description="Disordered" evidence="1">
    <location>
        <begin position="67"/>
        <end position="90"/>
    </location>
</feature>
<organism evidence="2 3">
    <name type="scientific">Podarcis lilfordi</name>
    <name type="common">Lilford's wall lizard</name>
    <dbReference type="NCBI Taxonomy" id="74358"/>
    <lineage>
        <taxon>Eukaryota</taxon>
        <taxon>Metazoa</taxon>
        <taxon>Chordata</taxon>
        <taxon>Craniata</taxon>
        <taxon>Vertebrata</taxon>
        <taxon>Euteleostomi</taxon>
        <taxon>Lepidosauria</taxon>
        <taxon>Squamata</taxon>
        <taxon>Bifurcata</taxon>
        <taxon>Unidentata</taxon>
        <taxon>Episquamata</taxon>
        <taxon>Laterata</taxon>
        <taxon>Lacertibaenia</taxon>
        <taxon>Lacertidae</taxon>
        <taxon>Podarcis</taxon>
    </lineage>
</organism>
<evidence type="ECO:0000313" key="3">
    <source>
        <dbReference type="Proteomes" id="UP001178461"/>
    </source>
</evidence>
<protein>
    <submittedName>
        <fullName evidence="2">Uncharacterized protein</fullName>
    </submittedName>
</protein>
<proteinExistence type="predicted"/>
<accession>A0AA35P283</accession>
<sequence length="241" mass="26134">MAHRLAGISSSSISRLAKAVLTDPFGRFDPPLSCPSGIGELLFKRSCTVLAVDESVVRDARFLLDSSGSGCATRSDPGEPKPRAGRRDPPAWTAARLDLPFPACLPLSLPLRLAASGRGIAAPGALRSGRSAFPLQDDRDAPPRTVAAEQQAGAWMGPPNNATPGLRLVRISRLLLSYLLPRFRFQGRKGKGKEPGEGSWTGRPPPDREQRGLRRVCGEVLCELRPRWRDGRPRSEQGQCR</sequence>
<reference evidence="2" key="1">
    <citation type="submission" date="2022-12" db="EMBL/GenBank/DDBJ databases">
        <authorList>
            <person name="Alioto T."/>
            <person name="Alioto T."/>
            <person name="Gomez Garrido J."/>
        </authorList>
    </citation>
    <scope>NUCLEOTIDE SEQUENCE</scope>
</reference>
<dbReference type="Proteomes" id="UP001178461">
    <property type="component" value="Chromosome 3"/>
</dbReference>
<dbReference type="AlphaFoldDB" id="A0AA35P283"/>
<keyword evidence="3" id="KW-1185">Reference proteome</keyword>
<evidence type="ECO:0000256" key="1">
    <source>
        <dbReference type="SAM" id="MobiDB-lite"/>
    </source>
</evidence>
<dbReference type="EMBL" id="OX395128">
    <property type="protein sequence ID" value="CAI5770215.1"/>
    <property type="molecule type" value="Genomic_DNA"/>
</dbReference>
<feature type="compositionally biased region" description="Basic and acidic residues" evidence="1">
    <location>
        <begin position="76"/>
        <end position="89"/>
    </location>
</feature>
<gene>
    <name evidence="2" type="ORF">PODLI_1B017725</name>
</gene>